<dbReference type="PROSITE" id="PS00625">
    <property type="entry name" value="RCC1_1"/>
    <property type="match status" value="1"/>
</dbReference>
<feature type="repeat" description="RCC1" evidence="3">
    <location>
        <begin position="333"/>
        <end position="389"/>
    </location>
</feature>
<dbReference type="PROSITE" id="PS00626">
    <property type="entry name" value="RCC1_2"/>
    <property type="match status" value="3"/>
</dbReference>
<organism evidence="6 7">
    <name type="scientific">Lentinula raphanica</name>
    <dbReference type="NCBI Taxonomy" id="153919"/>
    <lineage>
        <taxon>Eukaryota</taxon>
        <taxon>Fungi</taxon>
        <taxon>Dikarya</taxon>
        <taxon>Basidiomycota</taxon>
        <taxon>Agaricomycotina</taxon>
        <taxon>Agaricomycetes</taxon>
        <taxon>Agaricomycetidae</taxon>
        <taxon>Agaricales</taxon>
        <taxon>Marasmiineae</taxon>
        <taxon>Omphalotaceae</taxon>
        <taxon>Lentinula</taxon>
    </lineage>
</organism>
<evidence type="ECO:0000313" key="6">
    <source>
        <dbReference type="EMBL" id="KAJ3833226.1"/>
    </source>
</evidence>
<feature type="region of interest" description="Disordered" evidence="4">
    <location>
        <begin position="1"/>
        <end position="130"/>
    </location>
</feature>
<feature type="repeat" description="RCC1" evidence="3">
    <location>
        <begin position="390"/>
        <end position="450"/>
    </location>
</feature>
<evidence type="ECO:0000256" key="2">
    <source>
        <dbReference type="ARBA" id="ARBA00022737"/>
    </source>
</evidence>
<dbReference type="InterPro" id="IPR009091">
    <property type="entry name" value="RCC1/BLIP-II"/>
</dbReference>
<dbReference type="SUPFAM" id="SSF50985">
    <property type="entry name" value="RCC1/BLIP-II"/>
    <property type="match status" value="1"/>
</dbReference>
<accession>A0AA38NZ85</accession>
<evidence type="ECO:0000256" key="3">
    <source>
        <dbReference type="PROSITE-ProRule" id="PRU00235"/>
    </source>
</evidence>
<gene>
    <name evidence="6" type="ORF">F5878DRAFT_546935</name>
</gene>
<keyword evidence="7" id="KW-1185">Reference proteome</keyword>
<feature type="repeat" description="RCC1" evidence="3">
    <location>
        <begin position="514"/>
        <end position="566"/>
    </location>
</feature>
<dbReference type="InterPro" id="IPR051553">
    <property type="entry name" value="Ran_GTPase-activating"/>
</dbReference>
<keyword evidence="1" id="KW-0344">Guanine-nucleotide releasing factor</keyword>
<feature type="repeat" description="RCC1" evidence="3">
    <location>
        <begin position="271"/>
        <end position="332"/>
    </location>
</feature>
<dbReference type="Proteomes" id="UP001163846">
    <property type="component" value="Unassembled WGS sequence"/>
</dbReference>
<protein>
    <submittedName>
        <fullName evidence="6">Regulator of chromosome condensation 1/beta-lactamase-inhibitor protein II</fullName>
    </submittedName>
</protein>
<dbReference type="GO" id="GO:0005085">
    <property type="term" value="F:guanyl-nucleotide exchange factor activity"/>
    <property type="evidence" value="ECO:0007669"/>
    <property type="project" value="TreeGrafter"/>
</dbReference>
<evidence type="ECO:0000256" key="1">
    <source>
        <dbReference type="ARBA" id="ARBA00022658"/>
    </source>
</evidence>
<comment type="caution">
    <text evidence="6">The sequence shown here is derived from an EMBL/GenBank/DDBJ whole genome shotgun (WGS) entry which is preliminary data.</text>
</comment>
<dbReference type="AlphaFoldDB" id="A0AA38NZ85"/>
<keyword evidence="2" id="KW-0677">Repeat</keyword>
<evidence type="ECO:0000313" key="7">
    <source>
        <dbReference type="Proteomes" id="UP001163846"/>
    </source>
</evidence>
<name>A0AA38NZ85_9AGAR</name>
<proteinExistence type="predicted"/>
<dbReference type="Pfam" id="PF25390">
    <property type="entry name" value="WD40_RLD"/>
    <property type="match status" value="1"/>
</dbReference>
<feature type="repeat" description="RCC1" evidence="3">
    <location>
        <begin position="137"/>
        <end position="201"/>
    </location>
</feature>
<dbReference type="InterPro" id="IPR000408">
    <property type="entry name" value="Reg_chr_condens"/>
</dbReference>
<sequence length="567" mass="60521">MEPRRSTRAASAKPPSKPAPKAALKKATSEKPPSRARAAVSKKRAASPEGDPSPPPKRAKGEEQNVAPTKAKPNSKATGKSAAEHAKRSRTTKPKLAPVPEQETPAAEPKPSKPAHVQVKPYLNPLPSPPEKVRPGLQLFVWGAGNFGQFGLGPDALDEFDKPKKHSWAEKQMQEGAFGEEGAGLEEVAGGGMHSLFIDEKGTIWSCGLNDDAALGRVTQNVPDPNKPGSFLDIDELSSFPHPLQTLVDEGFRAVKIATGDSICAAVNDKGELRVWGSFRVNEGSLGFANGLKHQFIPVSILNESLSHRPGDAEKISDITAGVNHLLVLTTHGNIYTWGAGEQAQLGRKVLERRKIHGTVPEKVSLGSRTRKAKVIGAGSFHSFAVDDKGDVWGWGLNSMGQVGIGSASEEDAQVQLPTKVERLSKEALDGDVVVQISGGEHHTLFLTQSGKVFAVGRSNAGQIGLPDDDPAFKDRADPDFVTEPVQVKFPDDDDPVVHISVGTHNNLATTKDGALYCWGQGTQGELGVSDVEVKTPRMIVRREGGSWAAIKVACGGQHTLGLFRKK</sequence>
<dbReference type="Gene3D" id="2.130.10.30">
    <property type="entry name" value="Regulator of chromosome condensation 1/beta-lactamase-inhibitor protein II"/>
    <property type="match status" value="1"/>
</dbReference>
<feature type="repeat" description="RCC1" evidence="3">
    <location>
        <begin position="451"/>
        <end position="513"/>
    </location>
</feature>
<evidence type="ECO:0000256" key="4">
    <source>
        <dbReference type="SAM" id="MobiDB-lite"/>
    </source>
</evidence>
<dbReference type="PRINTS" id="PR00633">
    <property type="entry name" value="RCCNDNSATION"/>
</dbReference>
<dbReference type="EMBL" id="MU806744">
    <property type="protein sequence ID" value="KAJ3833226.1"/>
    <property type="molecule type" value="Genomic_DNA"/>
</dbReference>
<evidence type="ECO:0000259" key="5">
    <source>
        <dbReference type="Pfam" id="PF25390"/>
    </source>
</evidence>
<dbReference type="PANTHER" id="PTHR45982">
    <property type="entry name" value="REGULATOR OF CHROMOSOME CONDENSATION"/>
    <property type="match status" value="1"/>
</dbReference>
<dbReference type="PROSITE" id="PS50012">
    <property type="entry name" value="RCC1_3"/>
    <property type="match status" value="6"/>
</dbReference>
<dbReference type="InterPro" id="IPR058923">
    <property type="entry name" value="RCC1-like_dom"/>
</dbReference>
<dbReference type="PANTHER" id="PTHR45982:SF1">
    <property type="entry name" value="REGULATOR OF CHROMOSOME CONDENSATION"/>
    <property type="match status" value="1"/>
</dbReference>
<dbReference type="GO" id="GO:0005737">
    <property type="term" value="C:cytoplasm"/>
    <property type="evidence" value="ECO:0007669"/>
    <property type="project" value="TreeGrafter"/>
</dbReference>
<reference evidence="6" key="1">
    <citation type="submission" date="2022-08" db="EMBL/GenBank/DDBJ databases">
        <authorList>
            <consortium name="DOE Joint Genome Institute"/>
            <person name="Min B."/>
            <person name="Riley R."/>
            <person name="Sierra-Patev S."/>
            <person name="Naranjo-Ortiz M."/>
            <person name="Looney B."/>
            <person name="Konkel Z."/>
            <person name="Slot J.C."/>
            <person name="Sakamoto Y."/>
            <person name="Steenwyk J.L."/>
            <person name="Rokas A."/>
            <person name="Carro J."/>
            <person name="Camarero S."/>
            <person name="Ferreira P."/>
            <person name="Molpeceres G."/>
            <person name="Ruiz-Duenas F.J."/>
            <person name="Serrano A."/>
            <person name="Henrissat B."/>
            <person name="Drula E."/>
            <person name="Hughes K.W."/>
            <person name="Mata J.L."/>
            <person name="Ishikawa N.K."/>
            <person name="Vargas-Isla R."/>
            <person name="Ushijima S."/>
            <person name="Smith C.A."/>
            <person name="Ahrendt S."/>
            <person name="Andreopoulos W."/>
            <person name="He G."/>
            <person name="Labutti K."/>
            <person name="Lipzen A."/>
            <person name="Ng V."/>
            <person name="Sandor L."/>
            <person name="Barry K."/>
            <person name="Martinez A.T."/>
            <person name="Xiao Y."/>
            <person name="Gibbons J.G."/>
            <person name="Terashima K."/>
            <person name="Hibbett D.S."/>
            <person name="Grigoriev I.V."/>
        </authorList>
    </citation>
    <scope>NUCLEOTIDE SEQUENCE</scope>
    <source>
        <strain evidence="6">TFB9207</strain>
    </source>
</reference>
<feature type="compositionally biased region" description="Low complexity" evidence="4">
    <location>
        <begin position="8"/>
        <end position="26"/>
    </location>
</feature>
<feature type="domain" description="RCC1-like" evidence="5">
    <location>
        <begin position="138"/>
        <end position="561"/>
    </location>
</feature>